<dbReference type="Proteomes" id="UP000310314">
    <property type="component" value="Unassembled WGS sequence"/>
</dbReference>
<organism evidence="2 3">
    <name type="scientific">Maribacter algarum</name>
    <name type="common">ex Zhang et al. 2020</name>
    <dbReference type="NCBI Taxonomy" id="2578118"/>
    <lineage>
        <taxon>Bacteria</taxon>
        <taxon>Pseudomonadati</taxon>
        <taxon>Bacteroidota</taxon>
        <taxon>Flavobacteriia</taxon>
        <taxon>Flavobacteriales</taxon>
        <taxon>Flavobacteriaceae</taxon>
        <taxon>Maribacter</taxon>
    </lineage>
</organism>
<dbReference type="PANTHER" id="PTHR11091">
    <property type="entry name" value="OXIDOREDUCTASE-RELATED"/>
    <property type="match status" value="1"/>
</dbReference>
<dbReference type="OrthoDB" id="9769447at2"/>
<dbReference type="GO" id="GO:0047559">
    <property type="term" value="F:3-dehydro-L-gulonate 2-dehydrogenase activity"/>
    <property type="evidence" value="ECO:0007669"/>
    <property type="project" value="UniProtKB-EC"/>
</dbReference>
<dbReference type="NCBIfam" id="NF009750">
    <property type="entry name" value="PRK13260.1"/>
    <property type="match status" value="1"/>
</dbReference>
<reference evidence="2 3" key="1">
    <citation type="submission" date="2019-05" db="EMBL/GenBank/DDBJ databases">
        <authorList>
            <person name="Zhang J.-Y."/>
            <person name="Feg X."/>
            <person name="Du Z.-J."/>
        </authorList>
    </citation>
    <scope>NUCLEOTIDE SEQUENCE [LARGE SCALE GENOMIC DNA]</scope>
    <source>
        <strain evidence="2 3">RZ26</strain>
    </source>
</reference>
<accession>A0A5S3QID3</accession>
<dbReference type="Gene3D" id="1.10.1530.10">
    <property type="match status" value="1"/>
</dbReference>
<evidence type="ECO:0000313" key="2">
    <source>
        <dbReference type="EMBL" id="TMM57315.1"/>
    </source>
</evidence>
<comment type="caution">
    <text evidence="2">The sequence shown here is derived from an EMBL/GenBank/DDBJ whole genome shotgun (WGS) entry which is preliminary data.</text>
</comment>
<dbReference type="InterPro" id="IPR043144">
    <property type="entry name" value="Mal/L-sulf/L-lact_DH-like_ah"/>
</dbReference>
<dbReference type="EMBL" id="VATY01000002">
    <property type="protein sequence ID" value="TMM57315.1"/>
    <property type="molecule type" value="Genomic_DNA"/>
</dbReference>
<dbReference type="InterPro" id="IPR036111">
    <property type="entry name" value="Mal/L-sulfo/L-lacto_DH-like_sf"/>
</dbReference>
<dbReference type="InterPro" id="IPR003767">
    <property type="entry name" value="Malate/L-lactate_DH-like"/>
</dbReference>
<proteinExistence type="predicted"/>
<evidence type="ECO:0000256" key="1">
    <source>
        <dbReference type="ARBA" id="ARBA00023002"/>
    </source>
</evidence>
<sequence>MTIISYKKLMSVFESILLKTGLSNTDATRCAKIFADSTVDGYHSHGINRFPVFLKTITDGYVKLDAKPKLQLSLGNFERWDGRLGPGPLTAHFCMNRAIELAKESGMGCVALQNGSHWMRGGSYGWQAAEAGCIAMCFTNTMPNMPSWGAKEANTGNNPLIMAVPNTEGHIVLDMSLSQFSYGKMEKYAMDGKELPFDGGFDSEGEPTTDPKAILRTKRLLPTGYWKGSGMSILVDLMVTLLSSGKSTAKIGELEAEYGLSQVFICFDTEQMNDGARHKELVDEIINHITNAMSEQEGKSIEYPGSQTVKRRTEHMKNGIPVNDKVWEELLALQNQT</sequence>
<dbReference type="EC" id="1.1.1.130" evidence="2"/>
<dbReference type="SUPFAM" id="SSF89733">
    <property type="entry name" value="L-sulfolactate dehydrogenase-like"/>
    <property type="match status" value="1"/>
</dbReference>
<protein>
    <submittedName>
        <fullName evidence="2">3-dehydro-L-gulonate 2-dehydrogenase</fullName>
        <ecNumber evidence="2">1.1.1.130</ecNumber>
    </submittedName>
</protein>
<gene>
    <name evidence="2" type="ORF">FEE95_12585</name>
</gene>
<dbReference type="PANTHER" id="PTHR11091:SF3">
    <property type="entry name" value="2,3-DIKETO-L-GULONATE REDUCTASE"/>
    <property type="match status" value="1"/>
</dbReference>
<evidence type="ECO:0000313" key="3">
    <source>
        <dbReference type="Proteomes" id="UP000310314"/>
    </source>
</evidence>
<dbReference type="RefSeq" id="WP_138658298.1">
    <property type="nucleotide sequence ID" value="NZ_VATY01000002.1"/>
</dbReference>
<dbReference type="Pfam" id="PF02615">
    <property type="entry name" value="Ldh_2"/>
    <property type="match status" value="1"/>
</dbReference>
<keyword evidence="3" id="KW-1185">Reference proteome</keyword>
<dbReference type="Gene3D" id="3.30.1370.60">
    <property type="entry name" value="Hypothetical oxidoreductase yiak, domain 2"/>
    <property type="match status" value="1"/>
</dbReference>
<dbReference type="InterPro" id="IPR043143">
    <property type="entry name" value="Mal/L-sulf/L-lact_DH-like_NADP"/>
</dbReference>
<keyword evidence="1 2" id="KW-0560">Oxidoreductase</keyword>
<dbReference type="AlphaFoldDB" id="A0A5S3QID3"/>
<name>A0A5S3QID3_9FLAO</name>